<gene>
    <name evidence="2" type="ORF">SPHA_8457</name>
</gene>
<evidence type="ECO:0000313" key="3">
    <source>
        <dbReference type="Proteomes" id="UP000597762"/>
    </source>
</evidence>
<feature type="compositionally biased region" description="Polar residues" evidence="1">
    <location>
        <begin position="238"/>
        <end position="252"/>
    </location>
</feature>
<dbReference type="EMBL" id="CAHIKZ030000273">
    <property type="protein sequence ID" value="CAE1165397.1"/>
    <property type="molecule type" value="Genomic_DNA"/>
</dbReference>
<sequence>MITWSLSLCIDLTYYVEEGKGPGTYLGDIGNYVSGQRHLISPPYPANPWSNIAVPTSNADMRGNSQPPTPRLQSHPYLTNQQILSSPKPQSAADSVSEMYLQDVALPSGSGRNKKRTDRRQDYSSRQSIKSSQNQNRRGWSEEETLQTENITDTSPSQYCNPPPSQSDLQQTPRMRPLEQTISYPSDTTIVARVAEGSYVSGQRHLVSPPYPANPWSNVAVPTSEADMRRSSQPPTPRLQSHPYSTTQQILSSPAPKPNLTADSVSQMYVQDVALPSSSNRNKKNAGRTQNFSSRISLKSSHSDDRQGWNEANTRQIESVYPSQYCNPPPSQSDHHQITEMRPLGQTVNYPSDTTIVARGFYTPYMNENNSHVDPKSDSGGDNNSSSGRHLYSRNVSASGSQSSINRPLPPLPS</sequence>
<feature type="region of interest" description="Disordered" evidence="1">
    <location>
        <begin position="365"/>
        <end position="414"/>
    </location>
</feature>
<protein>
    <submittedName>
        <fullName evidence="2">Uncharacterized protein</fullName>
    </submittedName>
</protein>
<feature type="region of interest" description="Disordered" evidence="1">
    <location>
        <begin position="207"/>
        <end position="261"/>
    </location>
</feature>
<feature type="compositionally biased region" description="Polar residues" evidence="1">
    <location>
        <begin position="48"/>
        <end position="66"/>
    </location>
</feature>
<feature type="region of interest" description="Disordered" evidence="1">
    <location>
        <begin position="275"/>
        <end position="310"/>
    </location>
</feature>
<dbReference type="Proteomes" id="UP000597762">
    <property type="component" value="Unassembled WGS sequence"/>
</dbReference>
<keyword evidence="3" id="KW-1185">Reference proteome</keyword>
<feature type="compositionally biased region" description="Polar residues" evidence="1">
    <location>
        <begin position="147"/>
        <end position="173"/>
    </location>
</feature>
<dbReference type="AlphaFoldDB" id="A0A812AZ83"/>
<proteinExistence type="predicted"/>
<evidence type="ECO:0000256" key="1">
    <source>
        <dbReference type="SAM" id="MobiDB-lite"/>
    </source>
</evidence>
<comment type="caution">
    <text evidence="2">The sequence shown here is derived from an EMBL/GenBank/DDBJ whole genome shotgun (WGS) entry which is preliminary data.</text>
</comment>
<feature type="region of interest" description="Disordered" evidence="1">
    <location>
        <begin position="104"/>
        <end position="173"/>
    </location>
</feature>
<name>A0A812AZ83_ACAPH</name>
<evidence type="ECO:0000313" key="2">
    <source>
        <dbReference type="EMBL" id="CAE1165397.1"/>
    </source>
</evidence>
<feature type="compositionally biased region" description="Polar residues" evidence="1">
    <location>
        <begin position="124"/>
        <end position="138"/>
    </location>
</feature>
<feature type="region of interest" description="Disordered" evidence="1">
    <location>
        <begin position="45"/>
        <end position="75"/>
    </location>
</feature>
<feature type="compositionally biased region" description="Polar residues" evidence="1">
    <location>
        <begin position="394"/>
        <end position="406"/>
    </location>
</feature>
<reference evidence="2" key="1">
    <citation type="submission" date="2021-01" db="EMBL/GenBank/DDBJ databases">
        <authorList>
            <person name="Li R."/>
            <person name="Bekaert M."/>
        </authorList>
    </citation>
    <scope>NUCLEOTIDE SEQUENCE</scope>
    <source>
        <strain evidence="2">Farmed</strain>
    </source>
</reference>
<organism evidence="2 3">
    <name type="scientific">Acanthosepion pharaonis</name>
    <name type="common">Pharaoh cuttlefish</name>
    <name type="synonym">Sepia pharaonis</name>
    <dbReference type="NCBI Taxonomy" id="158019"/>
    <lineage>
        <taxon>Eukaryota</taxon>
        <taxon>Metazoa</taxon>
        <taxon>Spiralia</taxon>
        <taxon>Lophotrochozoa</taxon>
        <taxon>Mollusca</taxon>
        <taxon>Cephalopoda</taxon>
        <taxon>Coleoidea</taxon>
        <taxon>Decapodiformes</taxon>
        <taxon>Sepiida</taxon>
        <taxon>Sepiina</taxon>
        <taxon>Sepiidae</taxon>
        <taxon>Acanthosepion</taxon>
    </lineage>
</organism>
<feature type="compositionally biased region" description="Polar residues" evidence="1">
    <location>
        <begin position="287"/>
        <end position="300"/>
    </location>
</feature>
<accession>A0A812AZ83</accession>